<sequence>MSRSGYTYDCDDEGTLGLWRGSVTRAIRGKRSQKALMELAARSAWCAAMEPYAQMGGRSHHPRQNQP</sequence>
<dbReference type="Proteomes" id="UP000515258">
    <property type="component" value="Segment"/>
</dbReference>
<organism evidence="1 2">
    <name type="scientific">Ralstonia phage Albius</name>
    <dbReference type="NCBI Taxonomy" id="2759712"/>
    <lineage>
        <taxon>Viruses</taxon>
        <taxon>Duplodnaviria</taxon>
        <taxon>Heunggongvirae</taxon>
        <taxon>Uroviricota</taxon>
        <taxon>Caudoviricetes</taxon>
        <taxon>Rahariannevirus</taxon>
        <taxon>Rahariannevirus raharianne</taxon>
    </lineage>
</organism>
<accession>A0A7G5B811</accession>
<evidence type="ECO:0000313" key="2">
    <source>
        <dbReference type="Proteomes" id="UP000515258"/>
    </source>
</evidence>
<evidence type="ECO:0000313" key="1">
    <source>
        <dbReference type="EMBL" id="QMV32434.1"/>
    </source>
</evidence>
<reference evidence="1 2" key="1">
    <citation type="submission" date="2020-07" db="EMBL/GenBank/DDBJ databases">
        <title>Ralstonia phages.</title>
        <authorList>
            <person name="Trotereau A."/>
            <person name="Boyer C."/>
            <person name="Torres-Barcelo C."/>
        </authorList>
    </citation>
    <scope>NUCLEOTIDE SEQUENCE [LARGE SCALE GENOMIC DNA]</scope>
</reference>
<protein>
    <submittedName>
        <fullName evidence="1">Uncharacterized protein</fullName>
    </submittedName>
</protein>
<name>A0A7G5B811_9CAUD</name>
<proteinExistence type="predicted"/>
<dbReference type="EMBL" id="MT740726">
    <property type="protein sequence ID" value="QMV32434.1"/>
    <property type="molecule type" value="Genomic_DNA"/>
</dbReference>
<gene>
    <name evidence="1" type="ORF">U2_00059</name>
</gene>